<dbReference type="RefSeq" id="WP_183617148.1">
    <property type="nucleotide sequence ID" value="NZ_JACIDY010000005.1"/>
</dbReference>
<evidence type="ECO:0000313" key="2">
    <source>
        <dbReference type="EMBL" id="MBB3940533.1"/>
    </source>
</evidence>
<gene>
    <name evidence="2" type="ORF">GGR39_002190</name>
</gene>
<sequence>MEAIAEVLSRLGPLQRKVLIACIAALAGLGVFVSFAGSQDRAAISSALRDPLSILRSRSPGQRPKGALYQTKPRKAAITRARPPVIAPRPKERVLAVVRRRPVPAPLIELPAFALPPDAGLTGFPVGVFDLPDLGNALSPPGFDVPPFAFGDRPRQTGSGTPTPPITPGGAVPEVATWLMMVMGIGMIGHTLRRRTSVINTPATGS</sequence>
<dbReference type="Proteomes" id="UP000561459">
    <property type="component" value="Unassembled WGS sequence"/>
</dbReference>
<protein>
    <recommendedName>
        <fullName evidence="4">PEP-CTERM protein-sorting domain-containing protein</fullName>
    </recommendedName>
</protein>
<name>A0A7W6FYR6_9SPHN</name>
<reference evidence="2 3" key="1">
    <citation type="submission" date="2020-08" db="EMBL/GenBank/DDBJ databases">
        <title>Genomic Encyclopedia of Type Strains, Phase IV (KMG-IV): sequencing the most valuable type-strain genomes for metagenomic binning, comparative biology and taxonomic classification.</title>
        <authorList>
            <person name="Goeker M."/>
        </authorList>
    </citation>
    <scope>NUCLEOTIDE SEQUENCE [LARGE SCALE GENOMIC DNA]</scope>
    <source>
        <strain evidence="2 3">DSM 27568</strain>
    </source>
</reference>
<feature type="region of interest" description="Disordered" evidence="1">
    <location>
        <begin position="151"/>
        <end position="170"/>
    </location>
</feature>
<dbReference type="EMBL" id="JACIDY010000005">
    <property type="protein sequence ID" value="MBB3940533.1"/>
    <property type="molecule type" value="Genomic_DNA"/>
</dbReference>
<evidence type="ECO:0000313" key="3">
    <source>
        <dbReference type="Proteomes" id="UP000561459"/>
    </source>
</evidence>
<organism evidence="2 3">
    <name type="scientific">Novosphingobium fluoreni</name>
    <dbReference type="NCBI Taxonomy" id="1391222"/>
    <lineage>
        <taxon>Bacteria</taxon>
        <taxon>Pseudomonadati</taxon>
        <taxon>Pseudomonadota</taxon>
        <taxon>Alphaproteobacteria</taxon>
        <taxon>Sphingomonadales</taxon>
        <taxon>Sphingomonadaceae</taxon>
        <taxon>Novosphingobium</taxon>
    </lineage>
</organism>
<dbReference type="AlphaFoldDB" id="A0A7W6FYR6"/>
<evidence type="ECO:0000256" key="1">
    <source>
        <dbReference type="SAM" id="MobiDB-lite"/>
    </source>
</evidence>
<proteinExistence type="predicted"/>
<comment type="caution">
    <text evidence="2">The sequence shown here is derived from an EMBL/GenBank/DDBJ whole genome shotgun (WGS) entry which is preliminary data.</text>
</comment>
<evidence type="ECO:0008006" key="4">
    <source>
        <dbReference type="Google" id="ProtNLM"/>
    </source>
</evidence>
<accession>A0A7W6FYR6</accession>
<keyword evidence="3" id="KW-1185">Reference proteome</keyword>
<feature type="region of interest" description="Disordered" evidence="1">
    <location>
        <begin position="55"/>
        <end position="74"/>
    </location>
</feature>